<name>A0A2R4AKP3_CITFR</name>
<protein>
    <submittedName>
        <fullName evidence="1">Uncharacterized protein</fullName>
    </submittedName>
</protein>
<dbReference type="AlphaFoldDB" id="A0A2R4AKP3"/>
<organism evidence="1">
    <name type="scientific">Citrobacter freundii</name>
    <dbReference type="NCBI Taxonomy" id="546"/>
    <lineage>
        <taxon>Bacteria</taxon>
        <taxon>Pseudomonadati</taxon>
        <taxon>Pseudomonadota</taxon>
        <taxon>Gammaproteobacteria</taxon>
        <taxon>Enterobacterales</taxon>
        <taxon>Enterobacteriaceae</taxon>
        <taxon>Citrobacter</taxon>
        <taxon>Citrobacter freundii complex</taxon>
    </lineage>
</organism>
<geneLocation type="plasmid" evidence="1">
    <name>pTEM-2262</name>
</geneLocation>
<accession>A0A2R4AKP3</accession>
<dbReference type="EMBL" id="MG387191">
    <property type="protein sequence ID" value="AVR65247.1"/>
    <property type="molecule type" value="Genomic_DNA"/>
</dbReference>
<evidence type="ECO:0000313" key="1">
    <source>
        <dbReference type="EMBL" id="AVR65247.1"/>
    </source>
</evidence>
<reference evidence="1" key="1">
    <citation type="submission" date="2018-10" db="EMBL/GenBank/DDBJ databases">
        <title>Complete Sequence of plasmid pTEM-2262.</title>
        <authorList>
            <person name="Li M."/>
            <person name="Li F."/>
            <person name="Pei G."/>
            <person name="Tong Y."/>
        </authorList>
    </citation>
    <scope>NUCLEOTIDE SEQUENCE</scope>
    <source>
        <strain evidence="1">2262</strain>
        <plasmid evidence="1">pTEM-2262</plasmid>
    </source>
</reference>
<sequence>MQMNVINKAIAGPETRVKNAKLRQAVVWRCKLARNVIMICHSGF</sequence>
<proteinExistence type="predicted"/>
<keyword evidence="1" id="KW-0614">Plasmid</keyword>